<dbReference type="STRING" id="1673428.CPM_0359"/>
<evidence type="ECO:0000256" key="6">
    <source>
        <dbReference type="ARBA" id="ARBA00022840"/>
    </source>
</evidence>
<dbReference type="InterPro" id="IPR027417">
    <property type="entry name" value="P-loop_NTPase"/>
</dbReference>
<organism evidence="7 10">
    <name type="scientific">Cuniculiplasma divulgatum</name>
    <dbReference type="NCBI Taxonomy" id="1673428"/>
    <lineage>
        <taxon>Archaea</taxon>
        <taxon>Methanobacteriati</taxon>
        <taxon>Thermoplasmatota</taxon>
        <taxon>Thermoplasmata</taxon>
        <taxon>Thermoplasmatales</taxon>
        <taxon>Cuniculiplasmataceae</taxon>
        <taxon>Cuniculiplasma</taxon>
    </lineage>
</organism>
<dbReference type="PANTHER" id="PTHR12595:SF0">
    <property type="entry name" value="ADENYLATE KINASE ISOENZYME 6"/>
    <property type="match status" value="1"/>
</dbReference>
<dbReference type="GO" id="GO:0006364">
    <property type="term" value="P:rRNA processing"/>
    <property type="evidence" value="ECO:0007669"/>
    <property type="project" value="UniProtKB-KW"/>
</dbReference>
<dbReference type="EMBL" id="LT671858">
    <property type="protein sequence ID" value="SIM40675.1"/>
    <property type="molecule type" value="Genomic_DNA"/>
</dbReference>
<dbReference type="SUPFAM" id="SSF52540">
    <property type="entry name" value="P-loop containing nucleoside triphosphate hydrolases"/>
    <property type="match status" value="1"/>
</dbReference>
<keyword evidence="2" id="KW-0698">rRNA processing</keyword>
<gene>
    <name evidence="8" type="ORF">CPM_0359</name>
    <name evidence="7" type="ORF">CSP5_0388</name>
</gene>
<sequence>MNFNISVTGVPGTGKSTLCNLLASSGYEVIDLNKFSIKVGCTQNDEVDLDCLIQWIRSDMGKILDSHYSHLLPSFAVILMECSPEVLEKRLMERGYNRKKITENMDCLMSDCIGYECTENYPRNRILRLNTDDNKESKNLVDAVNFIRKMEMKHNGT</sequence>
<evidence type="ECO:0000313" key="9">
    <source>
        <dbReference type="Proteomes" id="UP000187822"/>
    </source>
</evidence>
<keyword evidence="5 7" id="KW-0418">Kinase</keyword>
<keyword evidence="6" id="KW-0067">ATP-binding</keyword>
<evidence type="ECO:0000313" key="7">
    <source>
        <dbReference type="EMBL" id="SIM40675.1"/>
    </source>
</evidence>
<dbReference type="EMBL" id="LT719092">
    <property type="protein sequence ID" value="SJK84244.1"/>
    <property type="molecule type" value="Genomic_DNA"/>
</dbReference>
<dbReference type="KEGG" id="cdiv:CPM_0359"/>
<evidence type="ECO:0000256" key="2">
    <source>
        <dbReference type="ARBA" id="ARBA00022552"/>
    </source>
</evidence>
<dbReference type="GO" id="GO:0016887">
    <property type="term" value="F:ATP hydrolysis activity"/>
    <property type="evidence" value="ECO:0007669"/>
    <property type="project" value="InterPro"/>
</dbReference>
<reference evidence="8" key="3">
    <citation type="submission" date="2016-06" db="EMBL/GenBank/DDBJ databases">
        <authorList>
            <person name="Olsen C.W."/>
            <person name="Carey S."/>
            <person name="Hinshaw L."/>
            <person name="Karasin A.I."/>
        </authorList>
    </citation>
    <scope>NUCLEOTIDE SEQUENCE [LARGE SCALE GENOMIC DNA]</scope>
    <source>
        <strain evidence="8">PM4</strain>
    </source>
</reference>
<keyword evidence="9" id="KW-1185">Reference proteome</keyword>
<protein>
    <submittedName>
        <fullName evidence="7">Nucleotide kinase</fullName>
    </submittedName>
</protein>
<evidence type="ECO:0000256" key="5">
    <source>
        <dbReference type="ARBA" id="ARBA00022777"/>
    </source>
</evidence>
<accession>A0A1N5SXU1</accession>
<evidence type="ECO:0000313" key="10">
    <source>
        <dbReference type="Proteomes" id="UP000195607"/>
    </source>
</evidence>
<evidence type="ECO:0000256" key="1">
    <source>
        <dbReference type="ARBA" id="ARBA00022517"/>
    </source>
</evidence>
<reference evidence="9" key="2">
    <citation type="submission" date="2016-06" db="EMBL/GenBank/DDBJ databases">
        <authorList>
            <person name="Toshchakov V.S."/>
        </authorList>
    </citation>
    <scope>NUCLEOTIDE SEQUENCE [LARGE SCALE GENOMIC DNA]</scope>
    <source>
        <strain>PM4 (JCM 30641</strain>
        <strain evidence="9">\VKM B-2940)</strain>
    </source>
</reference>
<dbReference type="AlphaFoldDB" id="A0A1N5SXU1"/>
<dbReference type="Proteomes" id="UP000195607">
    <property type="component" value="Chromosome I"/>
</dbReference>
<evidence type="ECO:0000256" key="4">
    <source>
        <dbReference type="ARBA" id="ARBA00022741"/>
    </source>
</evidence>
<dbReference type="Proteomes" id="UP000187822">
    <property type="component" value="Chromosome I"/>
</dbReference>
<evidence type="ECO:0000313" key="8">
    <source>
        <dbReference type="EMBL" id="SJK84244.1"/>
    </source>
</evidence>
<dbReference type="GO" id="GO:0005524">
    <property type="term" value="F:ATP binding"/>
    <property type="evidence" value="ECO:0007669"/>
    <property type="project" value="UniProtKB-KW"/>
</dbReference>
<proteinExistence type="predicted"/>
<dbReference type="PANTHER" id="PTHR12595">
    <property type="entry name" value="POS9-ACTIVATING FACTOR FAP7-RELATED"/>
    <property type="match status" value="1"/>
</dbReference>
<name>A0A1N5SXU1_9ARCH</name>
<keyword evidence="3" id="KW-0808">Transferase</keyword>
<reference evidence="7 10" key="1">
    <citation type="submission" date="2016-04" db="EMBL/GenBank/DDBJ databases">
        <authorList>
            <person name="Evans L.H."/>
            <person name="Alamgir A."/>
            <person name="Owens N."/>
            <person name="Weber N.D."/>
            <person name="Virtaneva K."/>
            <person name="Barbian K."/>
            <person name="Babar A."/>
            <person name="Rosenke K."/>
        </authorList>
    </citation>
    <scope>NUCLEOTIDE SEQUENCE [LARGE SCALE GENOMIC DNA]</scope>
    <source>
        <strain evidence="7">S5</strain>
        <strain evidence="10">S5(T) (JCM 30642 \VKM B-2941)</strain>
    </source>
</reference>
<dbReference type="GO" id="GO:0004017">
    <property type="term" value="F:AMP kinase activity"/>
    <property type="evidence" value="ECO:0007669"/>
    <property type="project" value="InterPro"/>
</dbReference>
<keyword evidence="1" id="KW-0690">Ribosome biogenesis</keyword>
<dbReference type="RefSeq" id="WP_021789144.1">
    <property type="nucleotide sequence ID" value="NZ_LT671858.1"/>
</dbReference>
<dbReference type="Gene3D" id="3.40.50.300">
    <property type="entry name" value="P-loop containing nucleotide triphosphate hydrolases"/>
    <property type="match status" value="1"/>
</dbReference>
<evidence type="ECO:0000256" key="3">
    <source>
        <dbReference type="ARBA" id="ARBA00022679"/>
    </source>
</evidence>
<keyword evidence="4" id="KW-0547">Nucleotide-binding</keyword>
<dbReference type="Pfam" id="PF13238">
    <property type="entry name" value="AAA_18"/>
    <property type="match status" value="1"/>
</dbReference>
<dbReference type="GeneID" id="41587691"/>
<dbReference type="OrthoDB" id="8730at2157"/>
<dbReference type="InterPro" id="IPR020618">
    <property type="entry name" value="Adenyl_kinase_AK6"/>
</dbReference>